<dbReference type="InterPro" id="IPR012094">
    <property type="entry name" value="tRNA_Ile_lys_synt"/>
</dbReference>
<dbReference type="Proteomes" id="UP001519272">
    <property type="component" value="Unassembled WGS sequence"/>
</dbReference>
<comment type="caution">
    <text evidence="10">The sequence shown here is derived from an EMBL/GenBank/DDBJ whole genome shotgun (WGS) entry which is preliminary data.</text>
</comment>
<sequence>MKQSGMYQLIEHVRQVQREHQLWVQGSCIIVAVSGGPDSVALLHVLNHLALEDNLKLVCAHVNHGFRGEESDREAVFVGELANQLDISFELGQFDVPAYMKRTGKGTQVAAREVRYQFLYEVAMKHQATSIALAHHGDDQAETVMLHLLRGSGPTGLAGMRIKRVAPQHEQRLELIRPFLQIYKKDLVATCEEEKITFVTDSSNLINKYARNAIRLDVLPFLGQYNERLASALNTTAEIVGTEDDYMAQQTELLYKQLISEIKHGLAFSAKSFQLLHVALQRRLIKLILNYSPFKMEESDFIKIEDIRSRILRENPINWRLDLGGRLRCVREYDIISFVQDVSDQHVAGYTYRIDQDEQEVSIPEIRKKLMITQCMAGSGMDTIISSANNTAYFDADELEYPLTIRSRLPGDSMRLMGLNGSKKVKDIFIDDKIPPSLRPHIPIISDALGRIIWIAGIRRSALATLHQHTTSIVRMVLVSEGEMS</sequence>
<feature type="domain" description="Lysidine-tRNA(Ile) synthetase C-terminal" evidence="9">
    <location>
        <begin position="403"/>
        <end position="478"/>
    </location>
</feature>
<dbReference type="SUPFAM" id="SSF82829">
    <property type="entry name" value="MesJ substrate recognition domain-like"/>
    <property type="match status" value="1"/>
</dbReference>
<feature type="binding site" evidence="8">
    <location>
        <begin position="34"/>
        <end position="39"/>
    </location>
    <ligand>
        <name>ATP</name>
        <dbReference type="ChEBI" id="CHEBI:30616"/>
    </ligand>
</feature>
<evidence type="ECO:0000256" key="4">
    <source>
        <dbReference type="ARBA" id="ARBA00022694"/>
    </source>
</evidence>
<comment type="function">
    <text evidence="8">Ligates lysine onto the cytidine present at position 34 of the AUA codon-specific tRNA(Ile) that contains the anticodon CAU, in an ATP-dependent manner. Cytidine is converted to lysidine, thus changing the amino acid specificity of the tRNA from methionine to isoleucine.</text>
</comment>
<dbReference type="Gene3D" id="1.20.59.20">
    <property type="match status" value="1"/>
</dbReference>
<dbReference type="InterPro" id="IPR012796">
    <property type="entry name" value="Lysidine-tRNA-synth_C"/>
</dbReference>
<dbReference type="NCBIfam" id="TIGR02432">
    <property type="entry name" value="lysidine_TilS_N"/>
    <property type="match status" value="1"/>
</dbReference>
<evidence type="ECO:0000256" key="2">
    <source>
        <dbReference type="ARBA" id="ARBA00022490"/>
    </source>
</evidence>
<dbReference type="GO" id="GO:0032267">
    <property type="term" value="F:tRNA(Ile)-lysidine synthase activity"/>
    <property type="evidence" value="ECO:0007669"/>
    <property type="project" value="UniProtKB-EC"/>
</dbReference>
<protein>
    <recommendedName>
        <fullName evidence="8">tRNA(Ile)-lysidine synthase</fullName>
        <ecNumber evidence="8">6.3.4.19</ecNumber>
    </recommendedName>
    <alternativeName>
        <fullName evidence="8">tRNA(Ile)-2-lysyl-cytidine synthase</fullName>
    </alternativeName>
    <alternativeName>
        <fullName evidence="8">tRNA(Ile)-lysidine synthetase</fullName>
    </alternativeName>
</protein>
<keyword evidence="11" id="KW-1185">Reference proteome</keyword>
<dbReference type="NCBIfam" id="TIGR02433">
    <property type="entry name" value="lysidine_TilS_C"/>
    <property type="match status" value="1"/>
</dbReference>
<organism evidence="10 11">
    <name type="scientific">Paenibacillus turicensis</name>
    <dbReference type="NCBI Taxonomy" id="160487"/>
    <lineage>
        <taxon>Bacteria</taxon>
        <taxon>Bacillati</taxon>
        <taxon>Bacillota</taxon>
        <taxon>Bacilli</taxon>
        <taxon>Bacillales</taxon>
        <taxon>Paenibacillaceae</taxon>
        <taxon>Paenibacillus</taxon>
    </lineage>
</organism>
<dbReference type="Gene3D" id="3.40.50.620">
    <property type="entry name" value="HUPs"/>
    <property type="match status" value="1"/>
</dbReference>
<comment type="domain">
    <text evidence="8">The N-terminal region contains the highly conserved SGGXDS motif, predicted to be a P-loop motif involved in ATP binding.</text>
</comment>
<keyword evidence="2 8" id="KW-0963">Cytoplasm</keyword>
<keyword evidence="4 8" id="KW-0819">tRNA processing</keyword>
<accession>A0ABS4FXS1</accession>
<evidence type="ECO:0000259" key="9">
    <source>
        <dbReference type="SMART" id="SM00977"/>
    </source>
</evidence>
<comment type="subcellular location">
    <subcellularLocation>
        <location evidence="1 8">Cytoplasm</location>
    </subcellularLocation>
</comment>
<evidence type="ECO:0000256" key="6">
    <source>
        <dbReference type="ARBA" id="ARBA00022840"/>
    </source>
</evidence>
<dbReference type="Pfam" id="PF01171">
    <property type="entry name" value="ATP_bind_3"/>
    <property type="match status" value="1"/>
</dbReference>
<comment type="similarity">
    <text evidence="8">Belongs to the tRNA(Ile)-lysidine synthase family.</text>
</comment>
<evidence type="ECO:0000256" key="8">
    <source>
        <dbReference type="HAMAP-Rule" id="MF_01161"/>
    </source>
</evidence>
<evidence type="ECO:0000313" key="11">
    <source>
        <dbReference type="Proteomes" id="UP001519272"/>
    </source>
</evidence>
<evidence type="ECO:0000256" key="3">
    <source>
        <dbReference type="ARBA" id="ARBA00022598"/>
    </source>
</evidence>
<comment type="catalytic activity">
    <reaction evidence="7 8">
        <text>cytidine(34) in tRNA(Ile2) + L-lysine + ATP = lysidine(34) in tRNA(Ile2) + AMP + diphosphate + H(+)</text>
        <dbReference type="Rhea" id="RHEA:43744"/>
        <dbReference type="Rhea" id="RHEA-COMP:10625"/>
        <dbReference type="Rhea" id="RHEA-COMP:10670"/>
        <dbReference type="ChEBI" id="CHEBI:15378"/>
        <dbReference type="ChEBI" id="CHEBI:30616"/>
        <dbReference type="ChEBI" id="CHEBI:32551"/>
        <dbReference type="ChEBI" id="CHEBI:33019"/>
        <dbReference type="ChEBI" id="CHEBI:82748"/>
        <dbReference type="ChEBI" id="CHEBI:83665"/>
        <dbReference type="ChEBI" id="CHEBI:456215"/>
        <dbReference type="EC" id="6.3.4.19"/>
    </reaction>
</comment>
<dbReference type="SUPFAM" id="SSF56037">
    <property type="entry name" value="PheT/TilS domain"/>
    <property type="match status" value="1"/>
</dbReference>
<evidence type="ECO:0000313" key="10">
    <source>
        <dbReference type="EMBL" id="MBP1907382.1"/>
    </source>
</evidence>
<evidence type="ECO:0000256" key="1">
    <source>
        <dbReference type="ARBA" id="ARBA00004496"/>
    </source>
</evidence>
<evidence type="ECO:0000256" key="5">
    <source>
        <dbReference type="ARBA" id="ARBA00022741"/>
    </source>
</evidence>
<gene>
    <name evidence="8" type="primary">tilS</name>
    <name evidence="10" type="ORF">J2Z32_004057</name>
</gene>
<dbReference type="InterPro" id="IPR012795">
    <property type="entry name" value="tRNA_Ile_lys_synt_N"/>
</dbReference>
<dbReference type="InterPro" id="IPR011063">
    <property type="entry name" value="TilS/TtcA_N"/>
</dbReference>
<dbReference type="InterPro" id="IPR014729">
    <property type="entry name" value="Rossmann-like_a/b/a_fold"/>
</dbReference>
<dbReference type="SMART" id="SM00977">
    <property type="entry name" value="TilS_C"/>
    <property type="match status" value="1"/>
</dbReference>
<dbReference type="CDD" id="cd01992">
    <property type="entry name" value="TilS_N"/>
    <property type="match status" value="1"/>
</dbReference>
<dbReference type="EMBL" id="JAGGKG010000025">
    <property type="protein sequence ID" value="MBP1907382.1"/>
    <property type="molecule type" value="Genomic_DNA"/>
</dbReference>
<keyword evidence="6 8" id="KW-0067">ATP-binding</keyword>
<keyword evidence="3 8" id="KW-0436">Ligase</keyword>
<dbReference type="EC" id="6.3.4.19" evidence="8"/>
<proteinExistence type="inferred from homology"/>
<dbReference type="PANTHER" id="PTHR43033:SF1">
    <property type="entry name" value="TRNA(ILE)-LYSIDINE SYNTHASE-RELATED"/>
    <property type="match status" value="1"/>
</dbReference>
<reference evidence="10 11" key="1">
    <citation type="submission" date="2021-03" db="EMBL/GenBank/DDBJ databases">
        <title>Genomic Encyclopedia of Type Strains, Phase IV (KMG-IV): sequencing the most valuable type-strain genomes for metagenomic binning, comparative biology and taxonomic classification.</title>
        <authorList>
            <person name="Goeker M."/>
        </authorList>
    </citation>
    <scope>NUCLEOTIDE SEQUENCE [LARGE SCALE GENOMIC DNA]</scope>
    <source>
        <strain evidence="10 11">DSM 14349</strain>
    </source>
</reference>
<dbReference type="RefSeq" id="WP_210090959.1">
    <property type="nucleotide sequence ID" value="NZ_JAGGKG010000025.1"/>
</dbReference>
<dbReference type="PANTHER" id="PTHR43033">
    <property type="entry name" value="TRNA(ILE)-LYSIDINE SYNTHASE-RELATED"/>
    <property type="match status" value="1"/>
</dbReference>
<dbReference type="SUPFAM" id="SSF52402">
    <property type="entry name" value="Adenine nucleotide alpha hydrolases-like"/>
    <property type="match status" value="1"/>
</dbReference>
<keyword evidence="5 8" id="KW-0547">Nucleotide-binding</keyword>
<dbReference type="Pfam" id="PF11734">
    <property type="entry name" value="TilS_C"/>
    <property type="match status" value="1"/>
</dbReference>
<evidence type="ECO:0000256" key="7">
    <source>
        <dbReference type="ARBA" id="ARBA00048539"/>
    </source>
</evidence>
<name>A0ABS4FXS1_9BACL</name>
<dbReference type="HAMAP" id="MF_01161">
    <property type="entry name" value="tRNA_Ile_lys_synt"/>
    <property type="match status" value="1"/>
</dbReference>